<sequence>MQSFTLGNGGDWPNSPSPILDLQMPLTPDAMNSALNTSFSGSPANPNLFGLPGTFMGTYNPMLIQNLQHEISKLTADVNKLRAENENLQGQLKSKDLAYQQLLDRLDKAVNNAACAPANGALTSFPSVPAPAAVDLSKIRFRTRKQWLDSPEYEALKQGSNNANHGATAIARDNRNSRMQFIEDIDGNSVDGTRAAAGRALARALFVQMELAGVAPAKWTAGPANVRQAFYHQLATLFPEIGYCDDSWKAEYLASRIYSNWYRDRKKSVQRMKEEDLFDLPLEDEEDGKKRKSPSPSRDSSVGIKNNDNGGPQGTAAVELPTAKRQRLSSSSDSEPAGLASSAEPITSSTPSTPKQDTSNLDISPGQEDDTNPADIPDVITTMFNRPRPRGNVETGNNREKEDAQNDTPANMGSPSEDTTTDNSPMPTASGADGPEATSCAEDGVASPVSPTSQPGQAKKAAGVKAREWNPTNTGTARSLCAVDWKEKNPNGSTAQFKGYWDEIKDADVGKEWKKKASNAATAKKSAANAGVGATTVGA</sequence>
<comment type="caution">
    <text evidence="3">The sequence shown here is derived from an EMBL/GenBank/DDBJ whole genome shotgun (WGS) entry which is preliminary data.</text>
</comment>
<organism evidence="3 4">
    <name type="scientific">Paramarasmius palmivorus</name>
    <dbReference type="NCBI Taxonomy" id="297713"/>
    <lineage>
        <taxon>Eukaryota</taxon>
        <taxon>Fungi</taxon>
        <taxon>Dikarya</taxon>
        <taxon>Basidiomycota</taxon>
        <taxon>Agaricomycotina</taxon>
        <taxon>Agaricomycetes</taxon>
        <taxon>Agaricomycetidae</taxon>
        <taxon>Agaricales</taxon>
        <taxon>Marasmiineae</taxon>
        <taxon>Marasmiaceae</taxon>
        <taxon>Paramarasmius</taxon>
    </lineage>
</organism>
<name>A0AAW0AUV2_9AGAR</name>
<evidence type="ECO:0000256" key="2">
    <source>
        <dbReference type="SAM" id="MobiDB-lite"/>
    </source>
</evidence>
<gene>
    <name evidence="3" type="ORF">VNI00_019039</name>
</gene>
<reference evidence="3 4" key="1">
    <citation type="submission" date="2024-01" db="EMBL/GenBank/DDBJ databases">
        <title>A draft genome for a cacao thread blight-causing isolate of Paramarasmius palmivorus.</title>
        <authorList>
            <person name="Baruah I.K."/>
            <person name="Bukari Y."/>
            <person name="Amoako-Attah I."/>
            <person name="Meinhardt L.W."/>
            <person name="Bailey B.A."/>
            <person name="Cohen S.P."/>
        </authorList>
    </citation>
    <scope>NUCLEOTIDE SEQUENCE [LARGE SCALE GENOMIC DNA]</scope>
    <source>
        <strain evidence="3 4">GH-12</strain>
    </source>
</reference>
<keyword evidence="4" id="KW-1185">Reference proteome</keyword>
<dbReference type="AlphaFoldDB" id="A0AAW0AUV2"/>
<feature type="region of interest" description="Disordered" evidence="2">
    <location>
        <begin position="520"/>
        <end position="539"/>
    </location>
</feature>
<feature type="region of interest" description="Disordered" evidence="2">
    <location>
        <begin position="283"/>
        <end position="475"/>
    </location>
</feature>
<feature type="compositionally biased region" description="Polar residues" evidence="2">
    <location>
        <begin position="406"/>
        <end position="427"/>
    </location>
</feature>
<evidence type="ECO:0000313" key="3">
    <source>
        <dbReference type="EMBL" id="KAK7015857.1"/>
    </source>
</evidence>
<keyword evidence="1" id="KW-0175">Coiled coil</keyword>
<feature type="compositionally biased region" description="Polar residues" evidence="2">
    <location>
        <begin position="344"/>
        <end position="362"/>
    </location>
</feature>
<evidence type="ECO:0000313" key="4">
    <source>
        <dbReference type="Proteomes" id="UP001383192"/>
    </source>
</evidence>
<dbReference type="Proteomes" id="UP001383192">
    <property type="component" value="Unassembled WGS sequence"/>
</dbReference>
<protein>
    <submittedName>
        <fullName evidence="3">Uncharacterized protein</fullName>
    </submittedName>
</protein>
<accession>A0AAW0AUV2</accession>
<evidence type="ECO:0000256" key="1">
    <source>
        <dbReference type="SAM" id="Coils"/>
    </source>
</evidence>
<dbReference type="EMBL" id="JAYKXP010000308">
    <property type="protein sequence ID" value="KAK7015857.1"/>
    <property type="molecule type" value="Genomic_DNA"/>
</dbReference>
<proteinExistence type="predicted"/>
<feature type="coiled-coil region" evidence="1">
    <location>
        <begin position="64"/>
        <end position="105"/>
    </location>
</feature>